<dbReference type="Proteomes" id="UP000730482">
    <property type="component" value="Unassembled WGS sequence"/>
</dbReference>
<gene>
    <name evidence="2" type="ORF">KGQ19_07080</name>
</gene>
<proteinExistence type="predicted"/>
<comment type="caution">
    <text evidence="2">The sequence shown here is derived from an EMBL/GenBank/DDBJ whole genome shotgun (WGS) entry which is preliminary data.</text>
</comment>
<keyword evidence="3" id="KW-1185">Reference proteome</keyword>
<dbReference type="RefSeq" id="WP_212008273.1">
    <property type="nucleotide sequence ID" value="NZ_JAAFYZ010000016.1"/>
</dbReference>
<evidence type="ECO:0000256" key="1">
    <source>
        <dbReference type="SAM" id="MobiDB-lite"/>
    </source>
</evidence>
<dbReference type="EMBL" id="JAAFYZ010000016">
    <property type="protein sequence ID" value="MBS2546627.1"/>
    <property type="molecule type" value="Genomic_DNA"/>
</dbReference>
<name>A0ABS5KKQ8_9ACTN</name>
<reference evidence="2 3" key="1">
    <citation type="submission" date="2020-02" db="EMBL/GenBank/DDBJ databases">
        <title>Acidophilic actinobacteria isolated from forest soil.</title>
        <authorList>
            <person name="Golinska P."/>
        </authorList>
    </citation>
    <scope>NUCLEOTIDE SEQUENCE [LARGE SCALE GENOMIC DNA]</scope>
    <source>
        <strain evidence="2 3">NL8</strain>
    </source>
</reference>
<protein>
    <submittedName>
        <fullName evidence="2">Uncharacterized protein</fullName>
    </submittedName>
</protein>
<sequence length="137" mass="15682">MQGNTEPVGDPERSERPEPQPTGWRFGLDFEDSVIALEYPPGQENVAKAIEWYLEGLPHEDKEAVQGVLRDWHRLLEEHGPRYSLSTTSAGAIRQGPDTVRLSSHFDHFEPVVITNTMFEEAVSAYQDFVEHDDRYK</sequence>
<evidence type="ECO:0000313" key="2">
    <source>
        <dbReference type="EMBL" id="MBS2546627.1"/>
    </source>
</evidence>
<organism evidence="2 3">
    <name type="scientific">Catenulispora pinistramenti</name>
    <dbReference type="NCBI Taxonomy" id="2705254"/>
    <lineage>
        <taxon>Bacteria</taxon>
        <taxon>Bacillati</taxon>
        <taxon>Actinomycetota</taxon>
        <taxon>Actinomycetes</taxon>
        <taxon>Catenulisporales</taxon>
        <taxon>Catenulisporaceae</taxon>
        <taxon>Catenulispora</taxon>
    </lineage>
</organism>
<evidence type="ECO:0000313" key="3">
    <source>
        <dbReference type="Proteomes" id="UP000730482"/>
    </source>
</evidence>
<accession>A0ABS5KKQ8</accession>
<feature type="region of interest" description="Disordered" evidence="1">
    <location>
        <begin position="1"/>
        <end position="25"/>
    </location>
</feature>